<dbReference type="PANTHER" id="PTHR13748:SF62">
    <property type="entry name" value="COBW DOMAIN-CONTAINING PROTEIN"/>
    <property type="match status" value="1"/>
</dbReference>
<keyword evidence="2" id="KW-0378">Hydrolase</keyword>
<sequence>MKKKIPVIVVSGFLGSGKTTFLRYLLKESNKKFGLIINEFGDVGIDGDLIKSCDKCDESEDECVIELNNGCLCCTVQDDFVPSIKALLEFNPPIESIIIETSGLALPILLIQALNWPEIRSFIYLDVVVGIVNGESMLNGSPINDLNKITKQYNEIDKIDHNASIDELFEEQLEASDIVLVSRSDILNDDQFDVVKNKIQGSLNSSTPVLKSKNGKIDLNYLFDFNFKKGTYKEFLMEEHDHNHVELVSDSFKLNYFLEKNDFEKEMSKILDELNILRIKGRIWIPNKSLPLQIQIVGKKINTWFEQAPDNCWRPNDNAGLELVIISFDEKSIKNLSRKIKEKFKILSDPKIAI</sequence>
<dbReference type="OrthoDB" id="517607at2"/>
<gene>
    <name evidence="8" type="ORF">EU91_0808</name>
</gene>
<dbReference type="InterPro" id="IPR003495">
    <property type="entry name" value="CobW/HypB/UreG_nucleotide-bd"/>
</dbReference>
<dbReference type="InterPro" id="IPR051316">
    <property type="entry name" value="Zinc-reg_GTPase_activator"/>
</dbReference>
<dbReference type="RefSeq" id="WP_032524317.1">
    <property type="nucleotide sequence ID" value="NZ_CP138934.1"/>
</dbReference>
<feature type="domain" description="CobW/HypB/UreG nucleotide-binding" evidence="6">
    <location>
        <begin position="6"/>
        <end position="208"/>
    </location>
</feature>
<comment type="similarity">
    <text evidence="4">Belongs to the SIMIBI class G3E GTPase family. ZNG1 subfamily.</text>
</comment>
<dbReference type="GO" id="GO:0005737">
    <property type="term" value="C:cytoplasm"/>
    <property type="evidence" value="ECO:0007669"/>
    <property type="project" value="TreeGrafter"/>
</dbReference>
<evidence type="ECO:0000313" key="9">
    <source>
        <dbReference type="Proteomes" id="UP000030598"/>
    </source>
</evidence>
<dbReference type="SUPFAM" id="SSF52540">
    <property type="entry name" value="P-loop containing nucleoside triphosphate hydrolases"/>
    <property type="match status" value="1"/>
</dbReference>
<dbReference type="Pfam" id="PF02492">
    <property type="entry name" value="cobW"/>
    <property type="match status" value="1"/>
</dbReference>
<evidence type="ECO:0000256" key="4">
    <source>
        <dbReference type="ARBA" id="ARBA00034320"/>
    </source>
</evidence>
<organism evidence="8 9">
    <name type="scientific">Prochlorococcus marinus str. GP2</name>
    <dbReference type="NCBI Taxonomy" id="59925"/>
    <lineage>
        <taxon>Bacteria</taxon>
        <taxon>Bacillati</taxon>
        <taxon>Cyanobacteriota</taxon>
        <taxon>Cyanophyceae</taxon>
        <taxon>Synechococcales</taxon>
        <taxon>Prochlorococcaceae</taxon>
        <taxon>Prochlorococcus</taxon>
    </lineage>
</organism>
<dbReference type="EMBL" id="JNAH01000004">
    <property type="protein sequence ID" value="KGF87775.1"/>
    <property type="molecule type" value="Genomic_DNA"/>
</dbReference>
<dbReference type="eggNOG" id="COG0523">
    <property type="taxonomic scope" value="Bacteria"/>
</dbReference>
<dbReference type="CDD" id="cd03112">
    <property type="entry name" value="CobW-like"/>
    <property type="match status" value="1"/>
</dbReference>
<dbReference type="STRING" id="59925.EU91_0808"/>
<dbReference type="InterPro" id="IPR036627">
    <property type="entry name" value="CobW-likC_sf"/>
</dbReference>
<evidence type="ECO:0000259" key="7">
    <source>
        <dbReference type="Pfam" id="PF07683"/>
    </source>
</evidence>
<protein>
    <submittedName>
        <fullName evidence="8">Putative metal chaperone</fullName>
    </submittedName>
</protein>
<reference evidence="9" key="1">
    <citation type="journal article" date="2014" name="Sci. Data">
        <title>Genomes of diverse isolates of the marine cyanobacterium Prochlorococcus.</title>
        <authorList>
            <person name="Biller S."/>
            <person name="Berube P."/>
            <person name="Thompson J."/>
            <person name="Kelly L."/>
            <person name="Roggensack S."/>
            <person name="Awad L."/>
            <person name="Roache-Johnson K."/>
            <person name="Ding H."/>
            <person name="Giovannoni S.J."/>
            <person name="Moore L.R."/>
            <person name="Chisholm S.W."/>
        </authorList>
    </citation>
    <scope>NUCLEOTIDE SEQUENCE [LARGE SCALE GENOMIC DNA]</scope>
    <source>
        <strain evidence="9">GP2</strain>
    </source>
</reference>
<name>A0A0A1ZEC8_PROMR</name>
<comment type="catalytic activity">
    <reaction evidence="5">
        <text>GTP + H2O = GDP + phosphate + H(+)</text>
        <dbReference type="Rhea" id="RHEA:19669"/>
        <dbReference type="ChEBI" id="CHEBI:15377"/>
        <dbReference type="ChEBI" id="CHEBI:15378"/>
        <dbReference type="ChEBI" id="CHEBI:37565"/>
        <dbReference type="ChEBI" id="CHEBI:43474"/>
        <dbReference type="ChEBI" id="CHEBI:58189"/>
    </reaction>
    <physiologicalReaction direction="left-to-right" evidence="5">
        <dbReference type="Rhea" id="RHEA:19670"/>
    </physiologicalReaction>
</comment>
<dbReference type="Gene3D" id="3.30.1220.10">
    <property type="entry name" value="CobW-like, C-terminal domain"/>
    <property type="match status" value="1"/>
</dbReference>
<keyword evidence="1" id="KW-0547">Nucleotide-binding</keyword>
<evidence type="ECO:0000256" key="1">
    <source>
        <dbReference type="ARBA" id="ARBA00022741"/>
    </source>
</evidence>
<dbReference type="GO" id="GO:0016787">
    <property type="term" value="F:hydrolase activity"/>
    <property type="evidence" value="ECO:0007669"/>
    <property type="project" value="UniProtKB-KW"/>
</dbReference>
<dbReference type="Proteomes" id="UP000030598">
    <property type="component" value="Unassembled WGS sequence"/>
</dbReference>
<evidence type="ECO:0000256" key="3">
    <source>
        <dbReference type="ARBA" id="ARBA00023186"/>
    </source>
</evidence>
<dbReference type="PANTHER" id="PTHR13748">
    <property type="entry name" value="COBW-RELATED"/>
    <property type="match status" value="1"/>
</dbReference>
<comment type="caution">
    <text evidence="8">The sequence shown here is derived from an EMBL/GenBank/DDBJ whole genome shotgun (WGS) entry which is preliminary data.</text>
</comment>
<dbReference type="AlphaFoldDB" id="A0A0A1ZEC8"/>
<dbReference type="InterPro" id="IPR011629">
    <property type="entry name" value="CobW-like_C"/>
</dbReference>
<dbReference type="Gene3D" id="3.40.50.300">
    <property type="entry name" value="P-loop containing nucleotide triphosphate hydrolases"/>
    <property type="match status" value="1"/>
</dbReference>
<evidence type="ECO:0000256" key="5">
    <source>
        <dbReference type="ARBA" id="ARBA00049117"/>
    </source>
</evidence>
<accession>A0A0A1ZEC8</accession>
<feature type="domain" description="CobW C-terminal" evidence="7">
    <location>
        <begin position="253"/>
        <end position="335"/>
    </location>
</feature>
<dbReference type="SUPFAM" id="SSF90002">
    <property type="entry name" value="Hypothetical protein YjiA, C-terminal domain"/>
    <property type="match status" value="1"/>
</dbReference>
<dbReference type="Pfam" id="PF07683">
    <property type="entry name" value="CobW_C"/>
    <property type="match status" value="1"/>
</dbReference>
<evidence type="ECO:0000256" key="2">
    <source>
        <dbReference type="ARBA" id="ARBA00022801"/>
    </source>
</evidence>
<evidence type="ECO:0000259" key="6">
    <source>
        <dbReference type="Pfam" id="PF02492"/>
    </source>
</evidence>
<proteinExistence type="inferred from homology"/>
<dbReference type="GO" id="GO:0000166">
    <property type="term" value="F:nucleotide binding"/>
    <property type="evidence" value="ECO:0007669"/>
    <property type="project" value="UniProtKB-KW"/>
</dbReference>
<dbReference type="InterPro" id="IPR027417">
    <property type="entry name" value="P-loop_NTPase"/>
</dbReference>
<keyword evidence="3" id="KW-0143">Chaperone</keyword>
<evidence type="ECO:0000313" key="8">
    <source>
        <dbReference type="EMBL" id="KGF87775.1"/>
    </source>
</evidence>